<dbReference type="Proteomes" id="UP000244140">
    <property type="component" value="Unassembled WGS sequence"/>
</dbReference>
<dbReference type="EMBL" id="PZZH01000001">
    <property type="protein sequence ID" value="PTN79294.1"/>
    <property type="molecule type" value="Genomic_DNA"/>
</dbReference>
<evidence type="ECO:0000313" key="2">
    <source>
        <dbReference type="Proteomes" id="UP000244140"/>
    </source>
</evidence>
<name>A0A855U7Y0_ENTFL</name>
<organism evidence="1 2">
    <name type="scientific">Enterococcus faecalis</name>
    <name type="common">Streptococcus faecalis</name>
    <dbReference type="NCBI Taxonomy" id="1351"/>
    <lineage>
        <taxon>Bacteria</taxon>
        <taxon>Bacillati</taxon>
        <taxon>Bacillota</taxon>
        <taxon>Bacilli</taxon>
        <taxon>Lactobacillales</taxon>
        <taxon>Enterococcaceae</taxon>
        <taxon>Enterococcus</taxon>
    </lineage>
</organism>
<reference evidence="1 2" key="1">
    <citation type="submission" date="2018-04" db="EMBL/GenBank/DDBJ databases">
        <authorList>
            <person name="Van Tyne D."/>
        </authorList>
    </citation>
    <scope>NUCLEOTIDE SEQUENCE [LARGE SCALE GENOMIC DNA]</scope>
    <source>
        <strain evidence="1 2">B2535</strain>
    </source>
</reference>
<sequence length="27" mass="3273">MIDQCLKSWYIITCRKASHTAERFRSQ</sequence>
<dbReference type="AlphaFoldDB" id="A0A855U7Y0"/>
<proteinExistence type="predicted"/>
<evidence type="ECO:0000313" key="1">
    <source>
        <dbReference type="EMBL" id="PTN79294.1"/>
    </source>
</evidence>
<protein>
    <submittedName>
        <fullName evidence="1">Uncharacterized protein</fullName>
    </submittedName>
</protein>
<accession>A0A855U7Y0</accession>
<comment type="caution">
    <text evidence="1">The sequence shown here is derived from an EMBL/GenBank/DDBJ whole genome shotgun (WGS) entry which is preliminary data.</text>
</comment>
<gene>
    <name evidence="1" type="ORF">DAI13_01100</name>
</gene>